<name>A0ABW0C4P9_9FLAO</name>
<dbReference type="PANTHER" id="PTHR40980">
    <property type="entry name" value="PLUG DOMAIN-CONTAINING PROTEIN"/>
    <property type="match status" value="1"/>
</dbReference>
<evidence type="ECO:0000256" key="1">
    <source>
        <dbReference type="ARBA" id="ARBA00004571"/>
    </source>
</evidence>
<evidence type="ECO:0000256" key="3">
    <source>
        <dbReference type="ARBA" id="ARBA00022452"/>
    </source>
</evidence>
<comment type="caution">
    <text evidence="12">The sequence shown here is derived from an EMBL/GenBank/DDBJ whole genome shotgun (WGS) entry which is preliminary data.</text>
</comment>
<evidence type="ECO:0000256" key="6">
    <source>
        <dbReference type="ARBA" id="ARBA00023237"/>
    </source>
</evidence>
<reference evidence="13" key="1">
    <citation type="journal article" date="2019" name="Int. J. Syst. Evol. Microbiol.">
        <title>The Global Catalogue of Microorganisms (GCM) 10K type strain sequencing project: providing services to taxonomists for standard genome sequencing and annotation.</title>
        <authorList>
            <consortium name="The Broad Institute Genomics Platform"/>
            <consortium name="The Broad Institute Genome Sequencing Center for Infectious Disease"/>
            <person name="Wu L."/>
            <person name="Ma J."/>
        </authorList>
    </citation>
    <scope>NUCLEOTIDE SEQUENCE [LARGE SCALE GENOMIC DNA]</scope>
    <source>
        <strain evidence="13">JCM 17978</strain>
    </source>
</reference>
<keyword evidence="13" id="KW-1185">Reference proteome</keyword>
<protein>
    <submittedName>
        <fullName evidence="12">TonB-dependent receptor domain-containing protein</fullName>
    </submittedName>
</protein>
<dbReference type="InterPro" id="IPR012910">
    <property type="entry name" value="Plug_dom"/>
</dbReference>
<feature type="domain" description="TonB-dependent receptor plug" evidence="10">
    <location>
        <begin position="146"/>
        <end position="223"/>
    </location>
</feature>
<evidence type="ECO:0000313" key="12">
    <source>
        <dbReference type="EMBL" id="MFC5194992.1"/>
    </source>
</evidence>
<dbReference type="GO" id="GO:0016829">
    <property type="term" value="F:lyase activity"/>
    <property type="evidence" value="ECO:0007669"/>
    <property type="project" value="UniProtKB-KW"/>
</dbReference>
<dbReference type="EMBL" id="JBHSLA010000002">
    <property type="protein sequence ID" value="MFC5194992.1"/>
    <property type="molecule type" value="Genomic_DNA"/>
</dbReference>
<keyword evidence="3 7" id="KW-1134">Transmembrane beta strand</keyword>
<dbReference type="Gene3D" id="2.60.40.1120">
    <property type="entry name" value="Carboxypeptidase-like, regulatory domain"/>
    <property type="match status" value="1"/>
</dbReference>
<dbReference type="PANTHER" id="PTHR40980:SF4">
    <property type="entry name" value="TONB-DEPENDENT RECEPTOR-LIKE BETA-BARREL DOMAIN-CONTAINING PROTEIN"/>
    <property type="match status" value="1"/>
</dbReference>
<keyword evidence="2 7" id="KW-0813">Transport</keyword>
<comment type="similarity">
    <text evidence="7">Belongs to the TonB-dependent receptor family.</text>
</comment>
<comment type="subcellular location">
    <subcellularLocation>
        <location evidence="1 7">Cell outer membrane</location>
        <topology evidence="1 7">Multi-pass membrane protein</topology>
    </subcellularLocation>
</comment>
<evidence type="ECO:0000256" key="2">
    <source>
        <dbReference type="ARBA" id="ARBA00022448"/>
    </source>
</evidence>
<evidence type="ECO:0000256" key="9">
    <source>
        <dbReference type="SAM" id="SignalP"/>
    </source>
</evidence>
<evidence type="ECO:0000313" key="13">
    <source>
        <dbReference type="Proteomes" id="UP001596162"/>
    </source>
</evidence>
<evidence type="ECO:0000256" key="7">
    <source>
        <dbReference type="PROSITE-ProRule" id="PRU01360"/>
    </source>
</evidence>
<dbReference type="SUPFAM" id="SSF56935">
    <property type="entry name" value="Porins"/>
    <property type="match status" value="1"/>
</dbReference>
<proteinExistence type="inferred from homology"/>
<evidence type="ECO:0000259" key="10">
    <source>
        <dbReference type="Pfam" id="PF07715"/>
    </source>
</evidence>
<dbReference type="Pfam" id="PF07715">
    <property type="entry name" value="Plug"/>
    <property type="match status" value="1"/>
</dbReference>
<feature type="chain" id="PRO_5046242225" evidence="9">
    <location>
        <begin position="21"/>
        <end position="820"/>
    </location>
</feature>
<dbReference type="Gene3D" id="2.40.170.20">
    <property type="entry name" value="TonB-dependent receptor, beta-barrel domain"/>
    <property type="match status" value="1"/>
</dbReference>
<dbReference type="InterPro" id="IPR041700">
    <property type="entry name" value="OMP_b-brl_3"/>
</dbReference>
<dbReference type="InterPro" id="IPR039426">
    <property type="entry name" value="TonB-dep_rcpt-like"/>
</dbReference>
<gene>
    <name evidence="12" type="ORF">ACFPH8_06590</name>
</gene>
<keyword evidence="9" id="KW-0732">Signal</keyword>
<dbReference type="Pfam" id="PF13620">
    <property type="entry name" value="CarboxypepD_reg"/>
    <property type="match status" value="1"/>
</dbReference>
<keyword evidence="12" id="KW-0456">Lyase</keyword>
<dbReference type="RefSeq" id="WP_376859505.1">
    <property type="nucleotide sequence ID" value="NZ_JBHSLA010000002.1"/>
</dbReference>
<dbReference type="Proteomes" id="UP001596162">
    <property type="component" value="Unassembled WGS sequence"/>
</dbReference>
<dbReference type="PROSITE" id="PS52016">
    <property type="entry name" value="TONB_DEPENDENT_REC_3"/>
    <property type="match status" value="1"/>
</dbReference>
<dbReference type="InterPro" id="IPR037066">
    <property type="entry name" value="Plug_dom_sf"/>
</dbReference>
<keyword evidence="12" id="KW-0675">Receptor</keyword>
<feature type="compositionally biased region" description="Gly residues" evidence="8">
    <location>
        <begin position="809"/>
        <end position="820"/>
    </location>
</feature>
<dbReference type="Pfam" id="PF14905">
    <property type="entry name" value="OMP_b-brl_3"/>
    <property type="match status" value="1"/>
</dbReference>
<dbReference type="InterPro" id="IPR008969">
    <property type="entry name" value="CarboxyPept-like_regulatory"/>
</dbReference>
<keyword evidence="5 7" id="KW-0472">Membrane</keyword>
<sequence>MNKLILSFSLIVLAAFNLTAQNNKEVTITGKVFEKATNFPLEYATVAFINKAENRIVTGGITTESGAFSIPVPSGTYDVTIEFIGFDKLTIPNQVLTSDKNLGTIGLAENAQALDEVEIIAETTTVEIKLDKKIYNVGKDLTVRGGTVSDVLDNVPSVSVDVEGNVALRGNENVRILINGKPSGLVGLNSTDALRQLPAESIERVEVITSPSARYDAEGTAGILNIILRRSKLQGFNGAVTANFGHPESAGISGNINYRTGDVNIFNTTSYDYRKVPGNSSTYTQFYNKKYDSMGNLISDLPDTFVDETNDYDRIRKGISTNFGVEWYITDSASLTGSISYRNGDNESNTTNRLTQYDVNGAFVSESNRFDPEEEEDKVMQYALNFMKDFDNSGHKLTLDFQYEDNSEDEFSEVFVEGINSERVSTIEDQRRILLQADYVLPIGEKSQFEAGYRGNFNDQDTDYNVALLNTSTNEFENATGLTNFLNYREYVNAAYTQFGSKIGSKFSFLLGLRLENTRITIDQPTSGDFSKKDYNGLFPTVNLSYELSDNENVTMGYSRRIQRPRSWFINPFPSRSSVTSIFRGNPELAPSYSGLFDVGYYKKFGKVSLNTSAYYQHATDAFSFVSFDTGRTETVDGQELAVIERTPINLAEENRYGFEFTVTYNPMKKWNVNANFNIFQQSVIGTTPNGLSLDNDNTSWFARLNNKYTLPGQIEWQTSLNYRGPSSDAQNEREGVFSANMAFSKDLFNEKASIAFNVSDLLNSRKRTMNTSTDTYYSTSEFQWRERSFNVSFTYRFNQQKKRQDRGGSNGGGDFDYEG</sequence>
<evidence type="ECO:0000256" key="4">
    <source>
        <dbReference type="ARBA" id="ARBA00022692"/>
    </source>
</evidence>
<organism evidence="12 13">
    <name type="scientific">Bizionia hallyeonensis</name>
    <dbReference type="NCBI Taxonomy" id="1123757"/>
    <lineage>
        <taxon>Bacteria</taxon>
        <taxon>Pseudomonadati</taxon>
        <taxon>Bacteroidota</taxon>
        <taxon>Flavobacteriia</taxon>
        <taxon>Flavobacteriales</taxon>
        <taxon>Flavobacteriaceae</taxon>
        <taxon>Bizionia</taxon>
    </lineage>
</organism>
<dbReference type="SUPFAM" id="SSF49464">
    <property type="entry name" value="Carboxypeptidase regulatory domain-like"/>
    <property type="match status" value="1"/>
</dbReference>
<evidence type="ECO:0000259" key="11">
    <source>
        <dbReference type="Pfam" id="PF14905"/>
    </source>
</evidence>
<feature type="region of interest" description="Disordered" evidence="8">
    <location>
        <begin position="801"/>
        <end position="820"/>
    </location>
</feature>
<feature type="domain" description="Outer membrane protein beta-barrel" evidence="11">
    <location>
        <begin position="388"/>
        <end position="796"/>
    </location>
</feature>
<keyword evidence="6 7" id="KW-0998">Cell outer membrane</keyword>
<evidence type="ECO:0000256" key="5">
    <source>
        <dbReference type="ARBA" id="ARBA00023136"/>
    </source>
</evidence>
<evidence type="ECO:0000256" key="8">
    <source>
        <dbReference type="SAM" id="MobiDB-lite"/>
    </source>
</evidence>
<dbReference type="InterPro" id="IPR036942">
    <property type="entry name" value="Beta-barrel_TonB_sf"/>
</dbReference>
<feature type="signal peptide" evidence="9">
    <location>
        <begin position="1"/>
        <end position="20"/>
    </location>
</feature>
<dbReference type="Gene3D" id="2.170.130.10">
    <property type="entry name" value="TonB-dependent receptor, plug domain"/>
    <property type="match status" value="1"/>
</dbReference>
<accession>A0ABW0C4P9</accession>
<keyword evidence="4 7" id="KW-0812">Transmembrane</keyword>